<gene>
    <name evidence="1" type="ORF">JCM19231_725</name>
</gene>
<dbReference type="EMBL" id="BBRZ01000017">
    <property type="protein sequence ID" value="GAM55661.1"/>
    <property type="molecule type" value="Genomic_DNA"/>
</dbReference>
<evidence type="ECO:0000313" key="2">
    <source>
        <dbReference type="Proteomes" id="UP000031671"/>
    </source>
</evidence>
<evidence type="ECO:0000313" key="1">
    <source>
        <dbReference type="EMBL" id="GAM55661.1"/>
    </source>
</evidence>
<proteinExistence type="predicted"/>
<accession>A0A0B8NNS0</accession>
<sequence length="126" mass="14473">MTLSKLNQFENGTLFETEQEMLYVLQLNGSWYEMGRQYGALSKEPMQAMYDKIVQPEFDNGLISQEEAFELFGRRVFKSLSLRRKQYFQGVADGLGWPLEKVVVLDQSGPMAIYLASFTLSLAVLR</sequence>
<comment type="caution">
    <text evidence="1">The sequence shown here is derived from an EMBL/GenBank/DDBJ whole genome shotgun (WGS) entry which is preliminary data.</text>
</comment>
<dbReference type="Proteomes" id="UP000031671">
    <property type="component" value="Unassembled WGS sequence"/>
</dbReference>
<reference evidence="1 2" key="1">
    <citation type="submission" date="2015-01" db="EMBL/GenBank/DDBJ databases">
        <title>Vibrio sp. C1 JCM 19231 whole genome shotgun sequence.</title>
        <authorList>
            <person name="Sawabe T."/>
            <person name="Meirelles P."/>
            <person name="Feng G."/>
            <person name="Sayaka M."/>
            <person name="Hattori M."/>
            <person name="Ohkuma M."/>
        </authorList>
    </citation>
    <scope>NUCLEOTIDE SEQUENCE [LARGE SCALE GENOMIC DNA]</scope>
    <source>
        <strain evidence="2">JCM 19231</strain>
    </source>
</reference>
<reference evidence="1 2" key="2">
    <citation type="submission" date="2015-01" db="EMBL/GenBank/DDBJ databases">
        <authorList>
            <consortium name="NBRP consortium"/>
            <person name="Sawabe T."/>
            <person name="Meirelles P."/>
            <person name="Feng G."/>
            <person name="Sayaka M."/>
            <person name="Hattori M."/>
            <person name="Ohkuma M."/>
        </authorList>
    </citation>
    <scope>NUCLEOTIDE SEQUENCE [LARGE SCALE GENOMIC DNA]</scope>
    <source>
        <strain evidence="2">JCM 19231</strain>
    </source>
</reference>
<dbReference type="AlphaFoldDB" id="A0A0B8NNS0"/>
<name>A0A0B8NNS0_9VIBR</name>
<protein>
    <submittedName>
        <fullName evidence="1">Uncharacterized protein</fullName>
    </submittedName>
</protein>
<keyword evidence="2" id="KW-1185">Reference proteome</keyword>
<organism evidence="1 2">
    <name type="scientific">Vibrio ishigakensis</name>
    <dbReference type="NCBI Taxonomy" id="1481914"/>
    <lineage>
        <taxon>Bacteria</taxon>
        <taxon>Pseudomonadati</taxon>
        <taxon>Pseudomonadota</taxon>
        <taxon>Gammaproteobacteria</taxon>
        <taxon>Vibrionales</taxon>
        <taxon>Vibrionaceae</taxon>
        <taxon>Vibrio</taxon>
    </lineage>
</organism>